<dbReference type="AlphaFoldDB" id="A0A0W0W175"/>
<gene>
    <name evidence="7" type="ORF">Lmac_1788</name>
</gene>
<name>A0A0W0W175_9GAMM</name>
<dbReference type="Pfam" id="PF00892">
    <property type="entry name" value="EamA"/>
    <property type="match status" value="2"/>
</dbReference>
<feature type="transmembrane region" description="Helical" evidence="5">
    <location>
        <begin position="263"/>
        <end position="283"/>
    </location>
</feature>
<evidence type="ECO:0000256" key="2">
    <source>
        <dbReference type="ARBA" id="ARBA00022692"/>
    </source>
</evidence>
<dbReference type="SUPFAM" id="SSF103481">
    <property type="entry name" value="Multidrug resistance efflux transporter EmrE"/>
    <property type="match status" value="2"/>
</dbReference>
<keyword evidence="8" id="KW-1185">Reference proteome</keyword>
<comment type="caution">
    <text evidence="7">The sequence shown here is derived from an EMBL/GenBank/DDBJ whole genome shotgun (WGS) entry which is preliminary data.</text>
</comment>
<proteinExistence type="predicted"/>
<comment type="subcellular location">
    <subcellularLocation>
        <location evidence="1">Membrane</location>
        <topology evidence="1">Multi-pass membrane protein</topology>
    </subcellularLocation>
</comment>
<feature type="transmembrane region" description="Helical" evidence="5">
    <location>
        <begin position="180"/>
        <end position="200"/>
    </location>
</feature>
<evidence type="ECO:0000313" key="7">
    <source>
        <dbReference type="EMBL" id="KTD26017.1"/>
    </source>
</evidence>
<keyword evidence="3 5" id="KW-1133">Transmembrane helix</keyword>
<evidence type="ECO:0000256" key="3">
    <source>
        <dbReference type="ARBA" id="ARBA00022989"/>
    </source>
</evidence>
<protein>
    <submittedName>
        <fullName evidence="7">EamA-like transporter family protein</fullName>
    </submittedName>
</protein>
<feature type="transmembrane region" description="Helical" evidence="5">
    <location>
        <begin position="146"/>
        <end position="168"/>
    </location>
</feature>
<keyword evidence="4 5" id="KW-0472">Membrane</keyword>
<feature type="transmembrane region" description="Helical" evidence="5">
    <location>
        <begin position="70"/>
        <end position="90"/>
    </location>
</feature>
<feature type="domain" description="EamA" evidence="6">
    <location>
        <begin position="151"/>
        <end position="280"/>
    </location>
</feature>
<evidence type="ECO:0000313" key="8">
    <source>
        <dbReference type="Proteomes" id="UP000054908"/>
    </source>
</evidence>
<feature type="transmembrane region" description="Helical" evidence="5">
    <location>
        <begin position="237"/>
        <end position="257"/>
    </location>
</feature>
<evidence type="ECO:0000256" key="5">
    <source>
        <dbReference type="SAM" id="Phobius"/>
    </source>
</evidence>
<evidence type="ECO:0000256" key="4">
    <source>
        <dbReference type="ARBA" id="ARBA00023136"/>
    </source>
</evidence>
<evidence type="ECO:0000259" key="6">
    <source>
        <dbReference type="Pfam" id="PF00892"/>
    </source>
</evidence>
<dbReference type="InterPro" id="IPR037185">
    <property type="entry name" value="EmrE-like"/>
</dbReference>
<sequence length="295" mass="32799">MERIQSLKLGLLYGVISAFSFATMSVFVKKIGGLLPTSQLIFFRFAISLMILLPWIITDKTFRLKVEHPMQYVVRILAGLMALFCVFYVVKFLPLVDALLLNNTAPLFVPLIAWALLGAKTPKKAILGIIIGFLGVGLILNPGHEILSFASVIALASGFLTALAIVQMRIISKSSSTKQMLFYYFMISTLASGFVAALQWESPESSEIWLFLLAIGVFGTSYQIFATLSYATAPVRLMSPLVFLIVVFGGFFDWLIWDYVPNLFTLLGAILVIIGTIITVYFGHKEIDFLKNNQR</sequence>
<dbReference type="Proteomes" id="UP000054908">
    <property type="component" value="Unassembled WGS sequence"/>
</dbReference>
<dbReference type="GO" id="GO:0016020">
    <property type="term" value="C:membrane"/>
    <property type="evidence" value="ECO:0007669"/>
    <property type="project" value="UniProtKB-SubCell"/>
</dbReference>
<evidence type="ECO:0000256" key="1">
    <source>
        <dbReference type="ARBA" id="ARBA00004141"/>
    </source>
</evidence>
<reference evidence="7 8" key="1">
    <citation type="submission" date="2015-11" db="EMBL/GenBank/DDBJ databases">
        <title>Genomic analysis of 38 Legionella species identifies large and diverse effector repertoires.</title>
        <authorList>
            <person name="Burstein D."/>
            <person name="Amaro F."/>
            <person name="Zusman T."/>
            <person name="Lifshitz Z."/>
            <person name="Cohen O."/>
            <person name="Gilbert J.A."/>
            <person name="Pupko T."/>
            <person name="Shuman H.A."/>
            <person name="Segal G."/>
        </authorList>
    </citation>
    <scope>NUCLEOTIDE SEQUENCE [LARGE SCALE GENOMIC DNA]</scope>
    <source>
        <strain evidence="7 8">PX-1-G2-E2</strain>
    </source>
</reference>
<dbReference type="InterPro" id="IPR000620">
    <property type="entry name" value="EamA_dom"/>
</dbReference>
<feature type="transmembrane region" description="Helical" evidence="5">
    <location>
        <begin position="206"/>
        <end position="225"/>
    </location>
</feature>
<dbReference type="OrthoDB" id="5565182at2"/>
<dbReference type="PATRIC" id="fig|466.6.peg.1878"/>
<dbReference type="PANTHER" id="PTHR22911:SF6">
    <property type="entry name" value="SOLUTE CARRIER FAMILY 35 MEMBER G1"/>
    <property type="match status" value="1"/>
</dbReference>
<organism evidence="7 8">
    <name type="scientific">Legionella maceachernii</name>
    <dbReference type="NCBI Taxonomy" id="466"/>
    <lineage>
        <taxon>Bacteria</taxon>
        <taxon>Pseudomonadati</taxon>
        <taxon>Pseudomonadota</taxon>
        <taxon>Gammaproteobacteria</taxon>
        <taxon>Legionellales</taxon>
        <taxon>Legionellaceae</taxon>
        <taxon>Legionella</taxon>
    </lineage>
</organism>
<dbReference type="RefSeq" id="WP_133140965.1">
    <property type="nucleotide sequence ID" value="NZ_CAAAIB010000004.1"/>
</dbReference>
<dbReference type="EMBL" id="LNYL01000042">
    <property type="protein sequence ID" value="KTD26017.1"/>
    <property type="molecule type" value="Genomic_DNA"/>
</dbReference>
<feature type="transmembrane region" description="Helical" evidence="5">
    <location>
        <begin position="40"/>
        <end position="58"/>
    </location>
</feature>
<dbReference type="PANTHER" id="PTHR22911">
    <property type="entry name" value="ACYL-MALONYL CONDENSING ENZYME-RELATED"/>
    <property type="match status" value="1"/>
</dbReference>
<feature type="transmembrane region" description="Helical" evidence="5">
    <location>
        <begin position="124"/>
        <end position="140"/>
    </location>
</feature>
<feature type="transmembrane region" description="Helical" evidence="5">
    <location>
        <begin position="9"/>
        <end position="28"/>
    </location>
</feature>
<feature type="transmembrane region" description="Helical" evidence="5">
    <location>
        <begin position="96"/>
        <end position="117"/>
    </location>
</feature>
<accession>A0A0W0W175</accession>
<keyword evidence="2 5" id="KW-0812">Transmembrane</keyword>
<feature type="domain" description="EamA" evidence="6">
    <location>
        <begin position="9"/>
        <end position="140"/>
    </location>
</feature>